<protein>
    <submittedName>
        <fullName evidence="1">Uncharacterized protein</fullName>
    </submittedName>
</protein>
<reference evidence="1" key="2">
    <citation type="journal article" date="2015" name="Data Brief">
        <title>Shoot transcriptome of the giant reed, Arundo donax.</title>
        <authorList>
            <person name="Barrero R.A."/>
            <person name="Guerrero F.D."/>
            <person name="Moolhuijzen P."/>
            <person name="Goolsby J.A."/>
            <person name="Tidwell J."/>
            <person name="Bellgard S.E."/>
            <person name="Bellgard M.I."/>
        </authorList>
    </citation>
    <scope>NUCLEOTIDE SEQUENCE</scope>
    <source>
        <tissue evidence="1">Shoot tissue taken approximately 20 cm above the soil surface</tissue>
    </source>
</reference>
<proteinExistence type="predicted"/>
<accession>A0A0A9C8U2</accession>
<dbReference type="EMBL" id="GBRH01225196">
    <property type="protein sequence ID" value="JAD72699.1"/>
    <property type="molecule type" value="Transcribed_RNA"/>
</dbReference>
<dbReference type="AlphaFoldDB" id="A0A0A9C8U2"/>
<evidence type="ECO:0000313" key="1">
    <source>
        <dbReference type="EMBL" id="JAD72699.1"/>
    </source>
</evidence>
<sequence length="27" mass="2950">MINDDGDIPPENNCLSILCGQLHRKGP</sequence>
<reference evidence="1" key="1">
    <citation type="submission" date="2014-09" db="EMBL/GenBank/DDBJ databases">
        <authorList>
            <person name="Magalhaes I.L.F."/>
            <person name="Oliveira U."/>
            <person name="Santos F.R."/>
            <person name="Vidigal T.H.D.A."/>
            <person name="Brescovit A.D."/>
            <person name="Santos A.J."/>
        </authorList>
    </citation>
    <scope>NUCLEOTIDE SEQUENCE</scope>
    <source>
        <tissue evidence="1">Shoot tissue taken approximately 20 cm above the soil surface</tissue>
    </source>
</reference>
<name>A0A0A9C8U2_ARUDO</name>
<organism evidence="1">
    <name type="scientific">Arundo donax</name>
    <name type="common">Giant reed</name>
    <name type="synonym">Donax arundinaceus</name>
    <dbReference type="NCBI Taxonomy" id="35708"/>
    <lineage>
        <taxon>Eukaryota</taxon>
        <taxon>Viridiplantae</taxon>
        <taxon>Streptophyta</taxon>
        <taxon>Embryophyta</taxon>
        <taxon>Tracheophyta</taxon>
        <taxon>Spermatophyta</taxon>
        <taxon>Magnoliopsida</taxon>
        <taxon>Liliopsida</taxon>
        <taxon>Poales</taxon>
        <taxon>Poaceae</taxon>
        <taxon>PACMAD clade</taxon>
        <taxon>Arundinoideae</taxon>
        <taxon>Arundineae</taxon>
        <taxon>Arundo</taxon>
    </lineage>
</organism>